<reference evidence="1" key="1">
    <citation type="submission" date="2014-11" db="EMBL/GenBank/DDBJ databases">
        <authorList>
            <person name="Amaro Gonzalez C."/>
        </authorList>
    </citation>
    <scope>NUCLEOTIDE SEQUENCE</scope>
</reference>
<dbReference type="AlphaFoldDB" id="A0A0E9XE66"/>
<name>A0A0E9XE66_ANGAN</name>
<evidence type="ECO:0000313" key="1">
    <source>
        <dbReference type="EMBL" id="JAI01038.1"/>
    </source>
</evidence>
<accession>A0A0E9XE66</accession>
<protein>
    <submittedName>
        <fullName evidence="1">Uncharacterized protein</fullName>
    </submittedName>
</protein>
<proteinExistence type="predicted"/>
<reference evidence="1" key="2">
    <citation type="journal article" date="2015" name="Fish Shellfish Immunol.">
        <title>Early steps in the European eel (Anguilla anguilla)-Vibrio vulnificus interaction in the gills: Role of the RtxA13 toxin.</title>
        <authorList>
            <person name="Callol A."/>
            <person name="Pajuelo D."/>
            <person name="Ebbesson L."/>
            <person name="Teles M."/>
            <person name="MacKenzie S."/>
            <person name="Amaro C."/>
        </authorList>
    </citation>
    <scope>NUCLEOTIDE SEQUENCE</scope>
</reference>
<organism evidence="1">
    <name type="scientific">Anguilla anguilla</name>
    <name type="common">European freshwater eel</name>
    <name type="synonym">Muraena anguilla</name>
    <dbReference type="NCBI Taxonomy" id="7936"/>
    <lineage>
        <taxon>Eukaryota</taxon>
        <taxon>Metazoa</taxon>
        <taxon>Chordata</taxon>
        <taxon>Craniata</taxon>
        <taxon>Vertebrata</taxon>
        <taxon>Euteleostomi</taxon>
        <taxon>Actinopterygii</taxon>
        <taxon>Neopterygii</taxon>
        <taxon>Teleostei</taxon>
        <taxon>Anguilliformes</taxon>
        <taxon>Anguillidae</taxon>
        <taxon>Anguilla</taxon>
    </lineage>
</organism>
<dbReference type="EMBL" id="GBXM01007540">
    <property type="protein sequence ID" value="JAI01038.1"/>
    <property type="molecule type" value="Transcribed_RNA"/>
</dbReference>
<sequence>MPFTVKMLQTFLRHILFGTVTQGRGTNVPFLAPVRKCQPQPPHTTLLLSHIS</sequence>